<reference evidence="1" key="1">
    <citation type="journal article" name="Emerg. Infect. Dis.">
        <title>Two cases of a newly characterized neisseria species.</title>
        <authorList>
            <person name="Mustapha M."/>
            <person name="Lemos A.P.S."/>
            <person name="Harrison L.H."/>
            <person name="Vantyne D."/>
            <person name="Sacchi C.T."/>
        </authorList>
    </citation>
    <scope>NUCLEOTIDE SEQUENCE</scope>
    <source>
        <strain evidence="1">N.95.16</strain>
    </source>
</reference>
<dbReference type="AlphaFoldDB" id="A0A5Q3RZ89"/>
<gene>
    <name evidence="1" type="ORF">GJU80_07200</name>
</gene>
<comment type="caution">
    <text evidence="1">The sequence shown here is derived from an EMBL/GenBank/DDBJ whole genome shotgun (WGS) entry which is preliminary data.</text>
</comment>
<accession>A0A5Q3RZ89</accession>
<proteinExistence type="predicted"/>
<protein>
    <submittedName>
        <fullName evidence="1">Uncharacterized protein</fullName>
    </submittedName>
</protein>
<name>A0A5Q3RZ89_9NEIS</name>
<keyword evidence="2" id="KW-1185">Reference proteome</keyword>
<sequence length="187" mass="20887">MKKSTLSKLSVAVLATFALSGCHLTSRALDNIDAVPETVITDENIYSFGFTKPDSKNLPPNRLVMLAKKKPYVTDITPDNEMVKVLRTTELSKQFEVVNRENRPKKLGIYSYISNPDTFSAYSDHVDGKERICLAYRFEPNTNPALKKRETAVLTQLGFKLATTPATQQQKLLYLAAITAPKGKYTP</sequence>
<evidence type="ECO:0000313" key="1">
    <source>
        <dbReference type="EMBL" id="MRN38272.1"/>
    </source>
</evidence>
<organism evidence="1 2">
    <name type="scientific">Neisseria brasiliensis</name>
    <dbReference type="NCBI Taxonomy" id="2666100"/>
    <lineage>
        <taxon>Bacteria</taxon>
        <taxon>Pseudomonadati</taxon>
        <taxon>Pseudomonadota</taxon>
        <taxon>Betaproteobacteria</taxon>
        <taxon>Neisseriales</taxon>
        <taxon>Neisseriaceae</taxon>
        <taxon>Neisseria</taxon>
    </lineage>
</organism>
<evidence type="ECO:0000313" key="2">
    <source>
        <dbReference type="Proteomes" id="UP000486297"/>
    </source>
</evidence>
<dbReference type="EMBL" id="WJXO01000001">
    <property type="protein sequence ID" value="MRN38272.1"/>
    <property type="molecule type" value="Genomic_DNA"/>
</dbReference>
<dbReference type="Proteomes" id="UP000486297">
    <property type="component" value="Unassembled WGS sequence"/>
</dbReference>
<dbReference type="RefSeq" id="WP_095503021.1">
    <property type="nucleotide sequence ID" value="NZ_CP046027.1"/>
</dbReference>
<dbReference type="PROSITE" id="PS51257">
    <property type="entry name" value="PROKAR_LIPOPROTEIN"/>
    <property type="match status" value="1"/>
</dbReference>